<proteinExistence type="predicted"/>
<accession>A0ABT4RGE3</accession>
<gene>
    <name evidence="1" type="ORF">OJ962_08970</name>
</gene>
<reference evidence="1" key="1">
    <citation type="submission" date="2022-10" db="EMBL/GenBank/DDBJ databases">
        <title>The WGS of Solirubrobacter sp. CPCC 204708.</title>
        <authorList>
            <person name="Jiang Z."/>
        </authorList>
    </citation>
    <scope>NUCLEOTIDE SEQUENCE</scope>
    <source>
        <strain evidence="1">CPCC 204708</strain>
    </source>
</reference>
<name>A0ABT4RGE3_9ACTN</name>
<sequence length="115" mass="13112">MNEHAPDNAMDEPGEIAAFHDRCSDLMRALLHELARTPDEPRPFPAIEDALGWPRRRISSVLGGVFTLRTREFGGCRPYHFRDERQSASGRWELWMDPLQAETIDAERRASCGCS</sequence>
<evidence type="ECO:0000313" key="2">
    <source>
        <dbReference type="Proteomes" id="UP001147700"/>
    </source>
</evidence>
<organism evidence="1 2">
    <name type="scientific">Solirubrobacter deserti</name>
    <dbReference type="NCBI Taxonomy" id="2282478"/>
    <lineage>
        <taxon>Bacteria</taxon>
        <taxon>Bacillati</taxon>
        <taxon>Actinomycetota</taxon>
        <taxon>Thermoleophilia</taxon>
        <taxon>Solirubrobacterales</taxon>
        <taxon>Solirubrobacteraceae</taxon>
        <taxon>Solirubrobacter</taxon>
    </lineage>
</organism>
<comment type="caution">
    <text evidence="1">The sequence shown here is derived from an EMBL/GenBank/DDBJ whole genome shotgun (WGS) entry which is preliminary data.</text>
</comment>
<evidence type="ECO:0000313" key="1">
    <source>
        <dbReference type="EMBL" id="MDA0137626.1"/>
    </source>
</evidence>
<keyword evidence="2" id="KW-1185">Reference proteome</keyword>
<dbReference type="EMBL" id="JAPCID010000010">
    <property type="protein sequence ID" value="MDA0137626.1"/>
    <property type="molecule type" value="Genomic_DNA"/>
</dbReference>
<dbReference type="RefSeq" id="WP_202957256.1">
    <property type="nucleotide sequence ID" value="NZ_JAPCID010000010.1"/>
</dbReference>
<dbReference type="Proteomes" id="UP001147700">
    <property type="component" value="Unassembled WGS sequence"/>
</dbReference>
<protein>
    <submittedName>
        <fullName evidence="1">Uncharacterized protein</fullName>
    </submittedName>
</protein>